<dbReference type="GO" id="GO:0005737">
    <property type="term" value="C:cytoplasm"/>
    <property type="evidence" value="ECO:0007669"/>
    <property type="project" value="TreeGrafter"/>
</dbReference>
<organism evidence="5">
    <name type="scientific">Darwinula stevensoni</name>
    <dbReference type="NCBI Taxonomy" id="69355"/>
    <lineage>
        <taxon>Eukaryota</taxon>
        <taxon>Metazoa</taxon>
        <taxon>Ecdysozoa</taxon>
        <taxon>Arthropoda</taxon>
        <taxon>Crustacea</taxon>
        <taxon>Oligostraca</taxon>
        <taxon>Ostracoda</taxon>
        <taxon>Podocopa</taxon>
        <taxon>Podocopida</taxon>
        <taxon>Darwinulocopina</taxon>
        <taxon>Darwinuloidea</taxon>
        <taxon>Darwinulidae</taxon>
        <taxon>Darwinula</taxon>
    </lineage>
</organism>
<feature type="compositionally biased region" description="Polar residues" evidence="3">
    <location>
        <begin position="1"/>
        <end position="19"/>
    </location>
</feature>
<evidence type="ECO:0000256" key="3">
    <source>
        <dbReference type="SAM" id="MobiDB-lite"/>
    </source>
</evidence>
<dbReference type="Pfam" id="PF15898">
    <property type="entry name" value="PRKG1_interact"/>
    <property type="match status" value="1"/>
</dbReference>
<dbReference type="InterPro" id="IPR031775">
    <property type="entry name" value="PRKG1_interact"/>
</dbReference>
<dbReference type="AlphaFoldDB" id="A0A7R9A6R4"/>
<gene>
    <name evidence="5" type="ORF">DSTB1V02_LOCUS5849</name>
</gene>
<evidence type="ECO:0000313" key="5">
    <source>
        <dbReference type="EMBL" id="CAD7245983.1"/>
    </source>
</evidence>
<evidence type="ECO:0000313" key="6">
    <source>
        <dbReference type="Proteomes" id="UP000677054"/>
    </source>
</evidence>
<evidence type="ECO:0000256" key="1">
    <source>
        <dbReference type="ARBA" id="ARBA00022473"/>
    </source>
</evidence>
<evidence type="ECO:0000256" key="2">
    <source>
        <dbReference type="ARBA" id="ARBA00022737"/>
    </source>
</evidence>
<feature type="compositionally biased region" description="Polar residues" evidence="3">
    <location>
        <begin position="112"/>
        <end position="121"/>
    </location>
</feature>
<dbReference type="Proteomes" id="UP000677054">
    <property type="component" value="Unassembled WGS sequence"/>
</dbReference>
<feature type="domain" description="cGMP-dependent protein kinase interacting" evidence="4">
    <location>
        <begin position="77"/>
        <end position="170"/>
    </location>
</feature>
<reference evidence="5" key="1">
    <citation type="submission" date="2020-11" db="EMBL/GenBank/DDBJ databases">
        <authorList>
            <person name="Tran Van P."/>
        </authorList>
    </citation>
    <scope>NUCLEOTIDE SEQUENCE</scope>
</reference>
<evidence type="ECO:0000259" key="4">
    <source>
        <dbReference type="Pfam" id="PF15898"/>
    </source>
</evidence>
<dbReference type="EMBL" id="CAJPEV010001008">
    <property type="protein sequence ID" value="CAG0890097.1"/>
    <property type="molecule type" value="Genomic_DNA"/>
</dbReference>
<proteinExistence type="predicted"/>
<keyword evidence="2" id="KW-0677">Repeat</keyword>
<feature type="region of interest" description="Disordered" evidence="3">
    <location>
        <begin position="170"/>
        <end position="190"/>
    </location>
</feature>
<dbReference type="GO" id="GO:0019208">
    <property type="term" value="F:phosphatase regulator activity"/>
    <property type="evidence" value="ECO:0007669"/>
    <property type="project" value="TreeGrafter"/>
</dbReference>
<dbReference type="GO" id="GO:0019901">
    <property type="term" value="F:protein kinase binding"/>
    <property type="evidence" value="ECO:0007669"/>
    <property type="project" value="InterPro"/>
</dbReference>
<feature type="region of interest" description="Disordered" evidence="3">
    <location>
        <begin position="1"/>
        <end position="62"/>
    </location>
</feature>
<dbReference type="Gene3D" id="6.10.250.1820">
    <property type="match status" value="1"/>
</dbReference>
<keyword evidence="6" id="KW-1185">Reference proteome</keyword>
<dbReference type="InterPro" id="IPR051226">
    <property type="entry name" value="PP1_Regulatory_Subunit"/>
</dbReference>
<accession>A0A7R9A6R4</accession>
<dbReference type="PANTHER" id="PTHR24179">
    <property type="entry name" value="PROTEIN PHOSPHATASE 1 REGULATORY SUBUNIT 12"/>
    <property type="match status" value="1"/>
</dbReference>
<sequence>MAMNGPLQNLSERGTGSIRSNRDRSYGGLSTTTSAPPSVAGDSRPPSRGQENGEIDYKKPRIGTAETIKSDEWLDTQLYEEAMVENERLKERLRKADDELSSSRSQLDKALQMNSARNSLSDVDKREKRALERKLSEMEEELKQLQKLKAENEKLKAENRALTRVVSKLTSNQSVTATKAEENGKDDSPQ</sequence>
<dbReference type="OrthoDB" id="539213at2759"/>
<dbReference type="EMBL" id="LR900525">
    <property type="protein sequence ID" value="CAD7245983.1"/>
    <property type="molecule type" value="Genomic_DNA"/>
</dbReference>
<name>A0A7R9A6R4_9CRUS</name>
<dbReference type="PANTHER" id="PTHR24179:SF21">
    <property type="entry name" value="MYOSIN BINDING SUBUNIT, ISOFORM O"/>
    <property type="match status" value="1"/>
</dbReference>
<keyword evidence="1" id="KW-0217">Developmental protein</keyword>
<protein>
    <recommendedName>
        <fullName evidence="4">cGMP-dependent protein kinase interacting domain-containing protein</fullName>
    </recommendedName>
</protein>
<feature type="region of interest" description="Disordered" evidence="3">
    <location>
        <begin position="95"/>
        <end position="125"/>
    </location>
</feature>
<feature type="compositionally biased region" description="Basic and acidic residues" evidence="3">
    <location>
        <begin position="179"/>
        <end position="190"/>
    </location>
</feature>
<dbReference type="GO" id="GO:0004857">
    <property type="term" value="F:enzyme inhibitor activity"/>
    <property type="evidence" value="ECO:0007669"/>
    <property type="project" value="TreeGrafter"/>
</dbReference>